<dbReference type="OrthoDB" id="1440507at2"/>
<dbReference type="STRING" id="283786.SAMN04487990_11322"/>
<dbReference type="EMBL" id="FNQK01000013">
    <property type="protein sequence ID" value="SEA42691.1"/>
    <property type="molecule type" value="Genomic_DNA"/>
</dbReference>
<evidence type="ECO:0000256" key="1">
    <source>
        <dbReference type="SAM" id="MobiDB-lite"/>
    </source>
</evidence>
<feature type="compositionally biased region" description="Basic and acidic residues" evidence="1">
    <location>
        <begin position="93"/>
        <end position="105"/>
    </location>
</feature>
<dbReference type="AlphaFoldDB" id="A0A1H4B3L2"/>
<evidence type="ECO:0000313" key="2">
    <source>
        <dbReference type="EMBL" id="SEA42691.1"/>
    </source>
</evidence>
<name>A0A1H4B3L2_BIZPA</name>
<protein>
    <submittedName>
        <fullName evidence="2">Uncharacterized protein</fullName>
    </submittedName>
</protein>
<evidence type="ECO:0000313" key="3">
    <source>
        <dbReference type="Proteomes" id="UP000198846"/>
    </source>
</evidence>
<dbReference type="RefSeq" id="WP_092134852.1">
    <property type="nucleotide sequence ID" value="NZ_FNQK01000013.1"/>
</dbReference>
<organism evidence="2 3">
    <name type="scientific">Bizionia paragorgiae</name>
    <dbReference type="NCBI Taxonomy" id="283786"/>
    <lineage>
        <taxon>Bacteria</taxon>
        <taxon>Pseudomonadati</taxon>
        <taxon>Bacteroidota</taxon>
        <taxon>Flavobacteriia</taxon>
        <taxon>Flavobacteriales</taxon>
        <taxon>Flavobacteriaceae</taxon>
        <taxon>Bizionia</taxon>
    </lineage>
</organism>
<proteinExistence type="predicted"/>
<accession>A0A1H4B3L2</accession>
<keyword evidence="3" id="KW-1185">Reference proteome</keyword>
<feature type="region of interest" description="Disordered" evidence="1">
    <location>
        <begin position="87"/>
        <end position="119"/>
    </location>
</feature>
<sequence length="119" mass="13110">MSTPKGIITAAEAKELNDNWTSLRAKENETAAGQPDNRSSWYSLEDMEQFLSLIKAENPTVNGVRFYLGVQTTKEAPKGLTTIFMVPTEEIDSENKDIPEARGMDKGANGMPPGEDYPN</sequence>
<reference evidence="2 3" key="1">
    <citation type="submission" date="2016-10" db="EMBL/GenBank/DDBJ databases">
        <authorList>
            <person name="de Groot N.N."/>
        </authorList>
    </citation>
    <scope>NUCLEOTIDE SEQUENCE [LARGE SCALE GENOMIC DNA]</scope>
    <source>
        <strain evidence="2 3">DSM 23842</strain>
    </source>
</reference>
<gene>
    <name evidence="2" type="ORF">SAMN04487990_11322</name>
</gene>
<dbReference type="Proteomes" id="UP000198846">
    <property type="component" value="Unassembled WGS sequence"/>
</dbReference>